<sequence>MEDRSSETKKDLMDRIDNLEKSLQSTEDKLCRLDSKLSAIDSKAIQEKVLGTMKTQIDNHFEKVLLSTERADDVLNKTAALLTTVSSNNKESLSNMMEHYENLFDNVTRGVDEILTRNRDVTDTMEANFNFFKHDVELSWQQLESRMNQSVLKTLAAVQNITSEFDSNISSNMESALTDFFALKSCKKNTPVLVHPISTSYFGLYWSKFPGLDRPVVCDTITDGGGWIVIQRRSTGDVDFYRNWDQYKNGFGTFDNDFWLGNEKIHTITSSGEYELRVDLKYNGQSKYAHYGKFYLAGEDYKYALTVGSYSGTAGDELMLHNGHKFTTFDRDNDTWDRGNCAAKYTGAWWYKSCLGSNLNGKWKARYSNGVHWSSFTLSYSASFSEMKIRRVNL</sequence>
<dbReference type="AlphaFoldDB" id="A0AAE1CJL8"/>
<dbReference type="SMART" id="SM00186">
    <property type="entry name" value="FBG"/>
    <property type="match status" value="1"/>
</dbReference>
<evidence type="ECO:0000259" key="3">
    <source>
        <dbReference type="PROSITE" id="PS51406"/>
    </source>
</evidence>
<name>A0AAE1CJL8_9GAST</name>
<gene>
    <name evidence="4" type="ORF">RRG08_062446</name>
</gene>
<dbReference type="EMBL" id="JAWDGP010007939">
    <property type="protein sequence ID" value="KAK3699655.1"/>
    <property type="molecule type" value="Genomic_DNA"/>
</dbReference>
<dbReference type="GO" id="GO:0007160">
    <property type="term" value="P:cell-matrix adhesion"/>
    <property type="evidence" value="ECO:0007669"/>
    <property type="project" value="TreeGrafter"/>
</dbReference>
<dbReference type="Gene3D" id="3.90.215.10">
    <property type="entry name" value="Gamma Fibrinogen, chain A, domain 1"/>
    <property type="match status" value="1"/>
</dbReference>
<evidence type="ECO:0000256" key="1">
    <source>
        <dbReference type="ARBA" id="ARBA00023157"/>
    </source>
</evidence>
<reference evidence="4" key="1">
    <citation type="journal article" date="2023" name="G3 (Bethesda)">
        <title>A reference genome for the long-term kleptoplast-retaining sea slug Elysia crispata morphotype clarki.</title>
        <authorList>
            <person name="Eastman K.E."/>
            <person name="Pendleton A.L."/>
            <person name="Shaikh M.A."/>
            <person name="Suttiyut T."/>
            <person name="Ogas R."/>
            <person name="Tomko P."/>
            <person name="Gavelis G."/>
            <person name="Widhalm J.R."/>
            <person name="Wisecaver J.H."/>
        </authorList>
    </citation>
    <scope>NUCLEOTIDE SEQUENCE</scope>
    <source>
        <strain evidence="4">ECLA1</strain>
    </source>
</reference>
<evidence type="ECO:0000313" key="5">
    <source>
        <dbReference type="Proteomes" id="UP001283361"/>
    </source>
</evidence>
<protein>
    <recommendedName>
        <fullName evidence="3">Fibrinogen C-terminal domain-containing protein</fullName>
    </recommendedName>
</protein>
<dbReference type="SUPFAM" id="SSF56496">
    <property type="entry name" value="Fibrinogen C-terminal domain-like"/>
    <property type="match status" value="1"/>
</dbReference>
<dbReference type="CDD" id="cd00087">
    <property type="entry name" value="FReD"/>
    <property type="match status" value="1"/>
</dbReference>
<dbReference type="Proteomes" id="UP001283361">
    <property type="component" value="Unassembled WGS sequence"/>
</dbReference>
<dbReference type="PROSITE" id="PS00514">
    <property type="entry name" value="FIBRINOGEN_C_1"/>
    <property type="match status" value="1"/>
</dbReference>
<dbReference type="PROSITE" id="PS51406">
    <property type="entry name" value="FIBRINOGEN_C_2"/>
    <property type="match status" value="1"/>
</dbReference>
<keyword evidence="1" id="KW-1015">Disulfide bond</keyword>
<dbReference type="PANTHER" id="PTHR19143:SF348">
    <property type="entry name" value="TENASCIN-N"/>
    <property type="match status" value="1"/>
</dbReference>
<feature type="coiled-coil region" evidence="2">
    <location>
        <begin position="2"/>
        <end position="29"/>
    </location>
</feature>
<dbReference type="GO" id="GO:0005178">
    <property type="term" value="F:integrin binding"/>
    <property type="evidence" value="ECO:0007669"/>
    <property type="project" value="TreeGrafter"/>
</dbReference>
<dbReference type="InterPro" id="IPR020837">
    <property type="entry name" value="Fibrinogen_CS"/>
</dbReference>
<dbReference type="InterPro" id="IPR036056">
    <property type="entry name" value="Fibrinogen-like_C"/>
</dbReference>
<feature type="domain" description="Fibrinogen C-terminal" evidence="3">
    <location>
        <begin position="177"/>
        <end position="393"/>
    </location>
</feature>
<dbReference type="InterPro" id="IPR050373">
    <property type="entry name" value="Fibrinogen_C-term_domain"/>
</dbReference>
<dbReference type="GO" id="GO:1990138">
    <property type="term" value="P:neuron projection extension"/>
    <property type="evidence" value="ECO:0007669"/>
    <property type="project" value="TreeGrafter"/>
</dbReference>
<organism evidence="4 5">
    <name type="scientific">Elysia crispata</name>
    <name type="common">lettuce slug</name>
    <dbReference type="NCBI Taxonomy" id="231223"/>
    <lineage>
        <taxon>Eukaryota</taxon>
        <taxon>Metazoa</taxon>
        <taxon>Spiralia</taxon>
        <taxon>Lophotrochozoa</taxon>
        <taxon>Mollusca</taxon>
        <taxon>Gastropoda</taxon>
        <taxon>Heterobranchia</taxon>
        <taxon>Euthyneura</taxon>
        <taxon>Panpulmonata</taxon>
        <taxon>Sacoglossa</taxon>
        <taxon>Placobranchoidea</taxon>
        <taxon>Plakobranchidae</taxon>
        <taxon>Elysia</taxon>
    </lineage>
</organism>
<dbReference type="PANTHER" id="PTHR19143">
    <property type="entry name" value="FIBRINOGEN/TENASCIN/ANGIOPOEITIN"/>
    <property type="match status" value="1"/>
</dbReference>
<keyword evidence="2" id="KW-0175">Coiled coil</keyword>
<dbReference type="InterPro" id="IPR014716">
    <property type="entry name" value="Fibrinogen_a/b/g_C_1"/>
</dbReference>
<accession>A0AAE1CJL8</accession>
<dbReference type="GO" id="GO:0005615">
    <property type="term" value="C:extracellular space"/>
    <property type="evidence" value="ECO:0007669"/>
    <property type="project" value="TreeGrafter"/>
</dbReference>
<dbReference type="InterPro" id="IPR002181">
    <property type="entry name" value="Fibrinogen_a/b/g_C_dom"/>
</dbReference>
<keyword evidence="5" id="KW-1185">Reference proteome</keyword>
<dbReference type="Pfam" id="PF00147">
    <property type="entry name" value="Fibrinogen_C"/>
    <property type="match status" value="1"/>
</dbReference>
<proteinExistence type="predicted"/>
<evidence type="ECO:0000256" key="2">
    <source>
        <dbReference type="SAM" id="Coils"/>
    </source>
</evidence>
<evidence type="ECO:0000313" key="4">
    <source>
        <dbReference type="EMBL" id="KAK3699655.1"/>
    </source>
</evidence>
<comment type="caution">
    <text evidence="4">The sequence shown here is derived from an EMBL/GenBank/DDBJ whole genome shotgun (WGS) entry which is preliminary data.</text>
</comment>